<dbReference type="EMBL" id="JYDL01000024">
    <property type="protein sequence ID" value="KRX23434.1"/>
    <property type="molecule type" value="Genomic_DNA"/>
</dbReference>
<keyword evidence="2" id="KW-1185">Reference proteome</keyword>
<protein>
    <submittedName>
        <fullName evidence="1">Uncharacterized protein</fullName>
    </submittedName>
</protein>
<comment type="caution">
    <text evidence="1">The sequence shown here is derived from an EMBL/GenBank/DDBJ whole genome shotgun (WGS) entry which is preliminary data.</text>
</comment>
<accession>A0A0V0S9W5</accession>
<evidence type="ECO:0000313" key="1">
    <source>
        <dbReference type="EMBL" id="KRX23434.1"/>
    </source>
</evidence>
<reference evidence="1 2" key="1">
    <citation type="submission" date="2015-01" db="EMBL/GenBank/DDBJ databases">
        <title>Evolution of Trichinella species and genotypes.</title>
        <authorList>
            <person name="Korhonen P.K."/>
            <person name="Edoardo P."/>
            <person name="Giuseppe L.R."/>
            <person name="Gasser R.B."/>
        </authorList>
    </citation>
    <scope>NUCLEOTIDE SEQUENCE [LARGE SCALE GENOMIC DNA]</scope>
    <source>
        <strain evidence="1">ISS37</strain>
    </source>
</reference>
<proteinExistence type="predicted"/>
<dbReference type="Proteomes" id="UP000054630">
    <property type="component" value="Unassembled WGS sequence"/>
</dbReference>
<gene>
    <name evidence="1" type="ORF">T07_8348</name>
</gene>
<dbReference type="AlphaFoldDB" id="A0A0V0S9W5"/>
<evidence type="ECO:0000313" key="2">
    <source>
        <dbReference type="Proteomes" id="UP000054630"/>
    </source>
</evidence>
<sequence>MEVLQVYYGFIIHHISEQQKTGGSQCDYLIIPLFDVDSVDKTLTITLLRTMRTSLKKVFPLETTQQLWNKWALNLSTAYINT</sequence>
<organism evidence="1 2">
    <name type="scientific">Trichinella nelsoni</name>
    <dbReference type="NCBI Taxonomy" id="6336"/>
    <lineage>
        <taxon>Eukaryota</taxon>
        <taxon>Metazoa</taxon>
        <taxon>Ecdysozoa</taxon>
        <taxon>Nematoda</taxon>
        <taxon>Enoplea</taxon>
        <taxon>Dorylaimia</taxon>
        <taxon>Trichinellida</taxon>
        <taxon>Trichinellidae</taxon>
        <taxon>Trichinella</taxon>
    </lineage>
</organism>
<name>A0A0V0S9W5_9BILA</name>